<name>A0A1I7WU48_HETBA</name>
<keyword evidence="1" id="KW-1185">Reference proteome</keyword>
<evidence type="ECO:0000313" key="2">
    <source>
        <dbReference type="WBParaSite" id="Hba_08664"/>
    </source>
</evidence>
<dbReference type="AlphaFoldDB" id="A0A1I7WU48"/>
<dbReference type="WBParaSite" id="Hba_08664">
    <property type="protein sequence ID" value="Hba_08664"/>
    <property type="gene ID" value="Hba_08664"/>
</dbReference>
<dbReference type="Proteomes" id="UP000095283">
    <property type="component" value="Unplaced"/>
</dbReference>
<sequence>MDTILNQDNEQYLLDSGISRTFSLLTICTAYQTINRFQCWWAPSAVVIGH</sequence>
<organism evidence="1 2">
    <name type="scientific">Heterorhabditis bacteriophora</name>
    <name type="common">Entomopathogenic nematode worm</name>
    <dbReference type="NCBI Taxonomy" id="37862"/>
    <lineage>
        <taxon>Eukaryota</taxon>
        <taxon>Metazoa</taxon>
        <taxon>Ecdysozoa</taxon>
        <taxon>Nematoda</taxon>
        <taxon>Chromadorea</taxon>
        <taxon>Rhabditida</taxon>
        <taxon>Rhabditina</taxon>
        <taxon>Rhabditomorpha</taxon>
        <taxon>Strongyloidea</taxon>
        <taxon>Heterorhabditidae</taxon>
        <taxon>Heterorhabditis</taxon>
    </lineage>
</organism>
<proteinExistence type="predicted"/>
<protein>
    <submittedName>
        <fullName evidence="2">Uncharacterized protein</fullName>
    </submittedName>
</protein>
<evidence type="ECO:0000313" key="1">
    <source>
        <dbReference type="Proteomes" id="UP000095283"/>
    </source>
</evidence>
<accession>A0A1I7WU48</accession>
<reference evidence="2" key="1">
    <citation type="submission" date="2016-11" db="UniProtKB">
        <authorList>
            <consortium name="WormBaseParasite"/>
        </authorList>
    </citation>
    <scope>IDENTIFICATION</scope>
</reference>